<dbReference type="STRING" id="133383.A0A1R0GXA1"/>
<dbReference type="InterPro" id="IPR006677">
    <property type="entry name" value="tRNA_intron_Endonuc_cat-like"/>
</dbReference>
<dbReference type="PIRSF" id="PIRSF011789">
    <property type="entry name" value="tRNA_splic_SEN2"/>
    <property type="match status" value="1"/>
</dbReference>
<dbReference type="InterPro" id="IPR016589">
    <property type="entry name" value="tRNA_splic_SEN2"/>
</dbReference>
<dbReference type="Gene3D" id="3.40.1350.10">
    <property type="match status" value="1"/>
</dbReference>
<sequence length="354" mass="40418">MSKNNTGLPFPISQQSLFGTSIVNNILTSSKAFTSLISSQKKTTKAPKKAFPKKNSLLPSEDNESIPHVFGYKFLIKKKLIATLVKTKKINSKFQIAVWCFDKETIDSLWTNGKYGKGILSRSEPSWANRFQKSRSKIDDNVFVEELTWKRRSERLNFVREIDSCFDGVSLEESHSMEPLQLSKVEALFLSTAIGCLDVIDDEKNVIGLESLWINILESVNTNLTWDHPILIEYVAYYYFRSCGWTVRSGVKFATDFVLYKDGPQSSHSQYAVKIVPVFPENDSKLNKPQRSGSSEIRMLHANSRICSQVKKTLLICYVHIPDISIPPKFPLTDMAEYKITQMKVFRFNPDSNR</sequence>
<evidence type="ECO:0000256" key="4">
    <source>
        <dbReference type="PIRNR" id="PIRNR011789"/>
    </source>
</evidence>
<dbReference type="Pfam" id="PF02778">
    <property type="entry name" value="tRNA_int_endo_N"/>
    <property type="match status" value="1"/>
</dbReference>
<evidence type="ECO:0000313" key="8">
    <source>
        <dbReference type="EMBL" id="OLY81526.1"/>
    </source>
</evidence>
<protein>
    <recommendedName>
        <fullName evidence="4">tRNA-splicing endonuclease subunit Sen2</fullName>
        <ecNumber evidence="4">4.6.1.16</ecNumber>
    </recommendedName>
</protein>
<dbReference type="InterPro" id="IPR011856">
    <property type="entry name" value="tRNA_endonuc-like_dom_sf"/>
</dbReference>
<comment type="similarity">
    <text evidence="1 4">Belongs to the tRNA-intron endonuclease family.</text>
</comment>
<dbReference type="GO" id="GO:0000379">
    <property type="term" value="P:tRNA-type intron splice site recognition and cleavage"/>
    <property type="evidence" value="ECO:0007669"/>
    <property type="project" value="TreeGrafter"/>
</dbReference>
<dbReference type="PANTHER" id="PTHR21227:SF0">
    <property type="entry name" value="TRNA-SPLICING ENDONUCLEASE SUBUNIT SEN2"/>
    <property type="match status" value="1"/>
</dbReference>
<keyword evidence="2 4" id="KW-0819">tRNA processing</keyword>
<evidence type="ECO:0000256" key="1">
    <source>
        <dbReference type="ARBA" id="ARBA00008078"/>
    </source>
</evidence>
<dbReference type="EC" id="4.6.1.16" evidence="4"/>
<dbReference type="EMBL" id="LSSL01002373">
    <property type="protein sequence ID" value="OLY81526.1"/>
    <property type="molecule type" value="Genomic_DNA"/>
</dbReference>
<dbReference type="GO" id="GO:0003676">
    <property type="term" value="F:nucleic acid binding"/>
    <property type="evidence" value="ECO:0007669"/>
    <property type="project" value="InterPro"/>
</dbReference>
<dbReference type="InterPro" id="IPR006676">
    <property type="entry name" value="tRNA_splic"/>
</dbReference>
<dbReference type="CDD" id="cd22363">
    <property type="entry name" value="tRNA-intron_lyase_C"/>
    <property type="match status" value="1"/>
</dbReference>
<keyword evidence="8" id="KW-0378">Hydrolase</keyword>
<feature type="active site" evidence="5">
    <location>
        <position position="312"/>
    </location>
</feature>
<evidence type="ECO:0000313" key="9">
    <source>
        <dbReference type="Proteomes" id="UP000187455"/>
    </source>
</evidence>
<dbReference type="InterPro" id="IPR006678">
    <property type="entry name" value="tRNA_intron_Endonuc_N"/>
</dbReference>
<dbReference type="GO" id="GO:0000213">
    <property type="term" value="F:tRNA-intron lyase activity"/>
    <property type="evidence" value="ECO:0007669"/>
    <property type="project" value="UniProtKB-UniRule"/>
</dbReference>
<name>A0A1R0GXA1_9FUNG</name>
<evidence type="ECO:0000256" key="5">
    <source>
        <dbReference type="PIRSR" id="PIRSR011789-1"/>
    </source>
</evidence>
<keyword evidence="8" id="KW-0540">Nuclease</keyword>
<reference evidence="8 9" key="1">
    <citation type="journal article" date="2016" name="Mol. Biol. Evol.">
        <title>Genome-Wide Survey of Gut Fungi (Harpellales) Reveals the First Horizontally Transferred Ubiquitin Gene from a Mosquito Host.</title>
        <authorList>
            <person name="Wang Y."/>
            <person name="White M.M."/>
            <person name="Kvist S."/>
            <person name="Moncalvo J.M."/>
        </authorList>
    </citation>
    <scope>NUCLEOTIDE SEQUENCE [LARGE SCALE GENOMIC DNA]</scope>
    <source>
        <strain evidence="8 9">ALG-7-W6</strain>
    </source>
</reference>
<accession>A0A1R0GXA1</accession>
<dbReference type="Proteomes" id="UP000187455">
    <property type="component" value="Unassembled WGS sequence"/>
</dbReference>
<dbReference type="SUPFAM" id="SSF53032">
    <property type="entry name" value="tRNA-intron endonuclease catalytic domain-like"/>
    <property type="match status" value="1"/>
</dbReference>
<feature type="active site" evidence="5">
    <location>
        <position position="268"/>
    </location>
</feature>
<dbReference type="Pfam" id="PF01974">
    <property type="entry name" value="tRNA_int_endo"/>
    <property type="match status" value="1"/>
</dbReference>
<feature type="domain" description="tRNA intron endonuclease N-terminal" evidence="7">
    <location>
        <begin position="176"/>
        <end position="213"/>
    </location>
</feature>
<dbReference type="OrthoDB" id="10249562at2759"/>
<feature type="domain" description="tRNA intron endonuclease catalytic" evidence="6">
    <location>
        <begin position="232"/>
        <end position="320"/>
    </location>
</feature>
<feature type="active site" evidence="5">
    <location>
        <position position="260"/>
    </location>
</feature>
<proteinExistence type="inferred from homology"/>
<comment type="caution">
    <text evidence="8">The sequence shown here is derived from an EMBL/GenBank/DDBJ whole genome shotgun (WGS) entry which is preliminary data.</text>
</comment>
<comment type="function">
    <text evidence="4">Constitutes one of the two catalytic subunit of the tRNA-splicing endonuclease complex, a complex responsible for identification and cleavage of the splice sites in pre-tRNA. It cleaves pre-tRNA at the 5'- and 3'-splice sites to release the intron. The products are an intron and two tRNA half-molecules bearing 2',3'-cyclic phosphate and 5'-OH termini. There are no conserved sequences at the splice sites, but the intron is invariably located at the same site in the gene, placing the splice sites an invariant distance from the constant structural features of the tRNA body.</text>
</comment>
<organism evidence="8 9">
    <name type="scientific">Smittium mucronatum</name>
    <dbReference type="NCBI Taxonomy" id="133383"/>
    <lineage>
        <taxon>Eukaryota</taxon>
        <taxon>Fungi</taxon>
        <taxon>Fungi incertae sedis</taxon>
        <taxon>Zoopagomycota</taxon>
        <taxon>Kickxellomycotina</taxon>
        <taxon>Harpellomycetes</taxon>
        <taxon>Harpellales</taxon>
        <taxon>Legeriomycetaceae</taxon>
        <taxon>Smittium</taxon>
    </lineage>
</organism>
<dbReference type="InterPro" id="IPR036167">
    <property type="entry name" value="tRNA_intron_Endo_cat-like_sf"/>
</dbReference>
<evidence type="ECO:0000256" key="3">
    <source>
        <dbReference type="ARBA" id="ARBA00023239"/>
    </source>
</evidence>
<keyword evidence="9" id="KW-1185">Reference proteome</keyword>
<evidence type="ECO:0000256" key="2">
    <source>
        <dbReference type="ARBA" id="ARBA00022694"/>
    </source>
</evidence>
<dbReference type="AlphaFoldDB" id="A0A1R0GXA1"/>
<evidence type="ECO:0000259" key="6">
    <source>
        <dbReference type="Pfam" id="PF01974"/>
    </source>
</evidence>
<dbReference type="GO" id="GO:0005737">
    <property type="term" value="C:cytoplasm"/>
    <property type="evidence" value="ECO:0007669"/>
    <property type="project" value="TreeGrafter"/>
</dbReference>
<keyword evidence="8" id="KW-0255">Endonuclease</keyword>
<dbReference type="GO" id="GO:0000214">
    <property type="term" value="C:tRNA-intron endonuclease complex"/>
    <property type="evidence" value="ECO:0007669"/>
    <property type="project" value="UniProtKB-UniRule"/>
</dbReference>
<keyword evidence="3 4" id="KW-0456">Lyase</keyword>
<gene>
    <name evidence="8" type="ORF">AYI68_g4367</name>
</gene>
<evidence type="ECO:0000259" key="7">
    <source>
        <dbReference type="Pfam" id="PF02778"/>
    </source>
</evidence>
<dbReference type="PANTHER" id="PTHR21227">
    <property type="entry name" value="TRNA-SPLICING ENDONUCLEASE SUBUNIT SEN2"/>
    <property type="match status" value="1"/>
</dbReference>